<feature type="compositionally biased region" description="Basic and acidic residues" evidence="1">
    <location>
        <begin position="10"/>
        <end position="34"/>
    </location>
</feature>
<proteinExistence type="predicted"/>
<keyword evidence="3" id="KW-1185">Reference proteome</keyword>
<feature type="compositionally biased region" description="Basic and acidic residues" evidence="1">
    <location>
        <begin position="41"/>
        <end position="59"/>
    </location>
</feature>
<accession>A0AAN6NC23</accession>
<dbReference type="AlphaFoldDB" id="A0AAN6NC23"/>
<reference evidence="3" key="1">
    <citation type="journal article" date="2023" name="Mol. Phylogenet. Evol.">
        <title>Genome-scale phylogeny and comparative genomics of the fungal order Sordariales.</title>
        <authorList>
            <person name="Hensen N."/>
            <person name="Bonometti L."/>
            <person name="Westerberg I."/>
            <person name="Brannstrom I.O."/>
            <person name="Guillou S."/>
            <person name="Cros-Aarteil S."/>
            <person name="Calhoun S."/>
            <person name="Haridas S."/>
            <person name="Kuo A."/>
            <person name="Mondo S."/>
            <person name="Pangilinan J."/>
            <person name="Riley R."/>
            <person name="LaButti K."/>
            <person name="Andreopoulos B."/>
            <person name="Lipzen A."/>
            <person name="Chen C."/>
            <person name="Yan M."/>
            <person name="Daum C."/>
            <person name="Ng V."/>
            <person name="Clum A."/>
            <person name="Steindorff A."/>
            <person name="Ohm R.A."/>
            <person name="Martin F."/>
            <person name="Silar P."/>
            <person name="Natvig D.O."/>
            <person name="Lalanne C."/>
            <person name="Gautier V."/>
            <person name="Ament-Velasquez S.L."/>
            <person name="Kruys A."/>
            <person name="Hutchinson M.I."/>
            <person name="Powell A.J."/>
            <person name="Barry K."/>
            <person name="Miller A.N."/>
            <person name="Grigoriev I.V."/>
            <person name="Debuchy R."/>
            <person name="Gladieux P."/>
            <person name="Hiltunen Thoren M."/>
            <person name="Johannesson H."/>
        </authorList>
    </citation>
    <scope>NUCLEOTIDE SEQUENCE [LARGE SCALE GENOMIC DNA]</scope>
    <source>
        <strain evidence="3">CBS 340.73</strain>
    </source>
</reference>
<feature type="region of interest" description="Disordered" evidence="1">
    <location>
        <begin position="1"/>
        <end position="119"/>
    </location>
</feature>
<name>A0AAN6NC23_9PEZI</name>
<protein>
    <recommendedName>
        <fullName evidence="4">WW domain-containing protein</fullName>
    </recommendedName>
</protein>
<evidence type="ECO:0000313" key="2">
    <source>
        <dbReference type="EMBL" id="KAK3943021.1"/>
    </source>
</evidence>
<gene>
    <name evidence="2" type="ORF">QBC46DRAFT_237090</name>
</gene>
<evidence type="ECO:0008006" key="4">
    <source>
        <dbReference type="Google" id="ProtNLM"/>
    </source>
</evidence>
<feature type="compositionally biased region" description="Basic and acidic residues" evidence="1">
    <location>
        <begin position="268"/>
        <end position="290"/>
    </location>
</feature>
<feature type="non-terminal residue" evidence="2">
    <location>
        <position position="308"/>
    </location>
</feature>
<organism evidence="2 3">
    <name type="scientific">Diplogelasinospora grovesii</name>
    <dbReference type="NCBI Taxonomy" id="303347"/>
    <lineage>
        <taxon>Eukaryota</taxon>
        <taxon>Fungi</taxon>
        <taxon>Dikarya</taxon>
        <taxon>Ascomycota</taxon>
        <taxon>Pezizomycotina</taxon>
        <taxon>Sordariomycetes</taxon>
        <taxon>Sordariomycetidae</taxon>
        <taxon>Sordariales</taxon>
        <taxon>Diplogelasinosporaceae</taxon>
        <taxon>Diplogelasinospora</taxon>
    </lineage>
</organism>
<feature type="compositionally biased region" description="Basic and acidic residues" evidence="1">
    <location>
        <begin position="297"/>
        <end position="308"/>
    </location>
</feature>
<feature type="non-terminal residue" evidence="2">
    <location>
        <position position="1"/>
    </location>
</feature>
<sequence>VENNAVTESSKPREANEGNDSRDQSPPSEEHSEPGSESEDNNDRSTDGRKSRSQSKDLEAGEIDTSAPPLPNEPLPDTAATTTTASDAPSLPSEPFPGQQPQQTEPEDDGWEPQWNPNDNSWWFYNRFTGVWQQENPRVPGATTATTTVPAAPAPAPAPVLPVPDAAGLLISHPESVAGGYNPAIHGDYDENAWYAQAARAQEAAPTYLYPVPTAGAEGEEYASEAYFNRSTGQWQRPEQGAERHTDEAKSKRQLNVYFDVDAAANMHDGRSLKAERSGKKPTKSELKAFKEKRRAKKEEKRRAWLRD</sequence>
<feature type="compositionally biased region" description="Basic and acidic residues" evidence="1">
    <location>
        <begin position="240"/>
        <end position="251"/>
    </location>
</feature>
<dbReference type="Proteomes" id="UP001303473">
    <property type="component" value="Unassembled WGS sequence"/>
</dbReference>
<evidence type="ECO:0000313" key="3">
    <source>
        <dbReference type="Proteomes" id="UP001303473"/>
    </source>
</evidence>
<feature type="region of interest" description="Disordered" evidence="1">
    <location>
        <begin position="231"/>
        <end position="253"/>
    </location>
</feature>
<feature type="region of interest" description="Disordered" evidence="1">
    <location>
        <begin position="268"/>
        <end position="308"/>
    </location>
</feature>
<dbReference type="EMBL" id="MU853769">
    <property type="protein sequence ID" value="KAK3943021.1"/>
    <property type="molecule type" value="Genomic_DNA"/>
</dbReference>
<comment type="caution">
    <text evidence="2">The sequence shown here is derived from an EMBL/GenBank/DDBJ whole genome shotgun (WGS) entry which is preliminary data.</text>
</comment>
<feature type="compositionally biased region" description="Low complexity" evidence="1">
    <location>
        <begin position="75"/>
        <end position="93"/>
    </location>
</feature>
<evidence type="ECO:0000256" key="1">
    <source>
        <dbReference type="SAM" id="MobiDB-lite"/>
    </source>
</evidence>